<feature type="domain" description="SCP2" evidence="2">
    <location>
        <begin position="11"/>
        <end position="102"/>
    </location>
</feature>
<reference evidence="3" key="2">
    <citation type="submission" date="2024-10" db="UniProtKB">
        <authorList>
            <consortium name="EnsemblProtists"/>
        </authorList>
    </citation>
    <scope>IDENTIFICATION</scope>
</reference>
<dbReference type="InterPro" id="IPR036527">
    <property type="entry name" value="SCP2_sterol-bd_dom_sf"/>
</dbReference>
<accession>A0A0D3KYN5</accession>
<dbReference type="eggNOG" id="KOG4170">
    <property type="taxonomic scope" value="Eukaryota"/>
</dbReference>
<dbReference type="AlphaFoldDB" id="A0A0D3KYN5"/>
<dbReference type="STRING" id="2903.R1FP67"/>
<evidence type="ECO:0000313" key="3">
    <source>
        <dbReference type="EnsemblProtists" id="EOD40870"/>
    </source>
</evidence>
<evidence type="ECO:0000313" key="4">
    <source>
        <dbReference type="Proteomes" id="UP000013827"/>
    </source>
</evidence>
<dbReference type="InterPro" id="IPR003033">
    <property type="entry name" value="SCP2_sterol-bd_dom"/>
</dbReference>
<dbReference type="SUPFAM" id="SSF55718">
    <property type="entry name" value="SCP-like"/>
    <property type="match status" value="2"/>
</dbReference>
<evidence type="ECO:0000259" key="2">
    <source>
        <dbReference type="Pfam" id="PF02036"/>
    </source>
</evidence>
<dbReference type="KEGG" id="ehx:EMIHUDRAFT_360776"/>
<dbReference type="OMA" id="EWWVVAR"/>
<dbReference type="Gene3D" id="3.30.1050.10">
    <property type="entry name" value="SCP2 sterol-binding domain"/>
    <property type="match status" value="2"/>
</dbReference>
<dbReference type="Pfam" id="PF02036">
    <property type="entry name" value="SCP2"/>
    <property type="match status" value="2"/>
</dbReference>
<organism evidence="3 4">
    <name type="scientific">Emiliania huxleyi (strain CCMP1516)</name>
    <dbReference type="NCBI Taxonomy" id="280463"/>
    <lineage>
        <taxon>Eukaryota</taxon>
        <taxon>Haptista</taxon>
        <taxon>Haptophyta</taxon>
        <taxon>Prymnesiophyceae</taxon>
        <taxon>Isochrysidales</taxon>
        <taxon>Noelaerhabdaceae</taxon>
        <taxon>Emiliania</taxon>
    </lineage>
</organism>
<reference evidence="4" key="1">
    <citation type="journal article" date="2013" name="Nature">
        <title>Pan genome of the phytoplankton Emiliania underpins its global distribution.</title>
        <authorList>
            <person name="Read B.A."/>
            <person name="Kegel J."/>
            <person name="Klute M.J."/>
            <person name="Kuo A."/>
            <person name="Lefebvre S.C."/>
            <person name="Maumus F."/>
            <person name="Mayer C."/>
            <person name="Miller J."/>
            <person name="Monier A."/>
            <person name="Salamov A."/>
            <person name="Young J."/>
            <person name="Aguilar M."/>
            <person name="Claverie J.M."/>
            <person name="Frickenhaus S."/>
            <person name="Gonzalez K."/>
            <person name="Herman E.K."/>
            <person name="Lin Y.C."/>
            <person name="Napier J."/>
            <person name="Ogata H."/>
            <person name="Sarno A.F."/>
            <person name="Shmutz J."/>
            <person name="Schroeder D."/>
            <person name="de Vargas C."/>
            <person name="Verret F."/>
            <person name="von Dassow P."/>
            <person name="Valentin K."/>
            <person name="Van de Peer Y."/>
            <person name="Wheeler G."/>
            <person name="Dacks J.B."/>
            <person name="Delwiche C.F."/>
            <person name="Dyhrman S.T."/>
            <person name="Glockner G."/>
            <person name="John U."/>
            <person name="Richards T."/>
            <person name="Worden A.Z."/>
            <person name="Zhang X."/>
            <person name="Grigoriev I.V."/>
            <person name="Allen A.E."/>
            <person name="Bidle K."/>
            <person name="Borodovsky M."/>
            <person name="Bowler C."/>
            <person name="Brownlee C."/>
            <person name="Cock J.M."/>
            <person name="Elias M."/>
            <person name="Gladyshev V.N."/>
            <person name="Groth M."/>
            <person name="Guda C."/>
            <person name="Hadaegh A."/>
            <person name="Iglesias-Rodriguez M.D."/>
            <person name="Jenkins J."/>
            <person name="Jones B.M."/>
            <person name="Lawson T."/>
            <person name="Leese F."/>
            <person name="Lindquist E."/>
            <person name="Lobanov A."/>
            <person name="Lomsadze A."/>
            <person name="Malik S.B."/>
            <person name="Marsh M.E."/>
            <person name="Mackinder L."/>
            <person name="Mock T."/>
            <person name="Mueller-Roeber B."/>
            <person name="Pagarete A."/>
            <person name="Parker M."/>
            <person name="Probert I."/>
            <person name="Quesneville H."/>
            <person name="Raines C."/>
            <person name="Rensing S.A."/>
            <person name="Riano-Pachon D.M."/>
            <person name="Richier S."/>
            <person name="Rokitta S."/>
            <person name="Shiraiwa Y."/>
            <person name="Soanes D.M."/>
            <person name="van der Giezen M."/>
            <person name="Wahlund T.M."/>
            <person name="Williams B."/>
            <person name="Wilson W."/>
            <person name="Wolfe G."/>
            <person name="Wurch L.L."/>
        </authorList>
    </citation>
    <scope>NUCLEOTIDE SEQUENCE</scope>
</reference>
<dbReference type="PANTHER" id="PTHR10094">
    <property type="entry name" value="STEROL CARRIER PROTEIN 2 SCP-2 FAMILY PROTEIN"/>
    <property type="match status" value="1"/>
</dbReference>
<dbReference type="GO" id="GO:0005829">
    <property type="term" value="C:cytosol"/>
    <property type="evidence" value="ECO:0007669"/>
    <property type="project" value="TreeGrafter"/>
</dbReference>
<feature type="region of interest" description="Disordered" evidence="1">
    <location>
        <begin position="114"/>
        <end position="133"/>
    </location>
</feature>
<dbReference type="GeneID" id="17286140"/>
<dbReference type="HOGENOM" id="CLU_099641_0_0_1"/>
<dbReference type="PANTHER" id="PTHR10094:SF25">
    <property type="entry name" value="SCP2 STEROL-BINDING DOMAIN-CONTAINING PROTEIN 1"/>
    <property type="match status" value="1"/>
</dbReference>
<keyword evidence="4" id="KW-1185">Reference proteome</keyword>
<feature type="domain" description="SCP2" evidence="2">
    <location>
        <begin position="184"/>
        <end position="251"/>
    </location>
</feature>
<feature type="compositionally biased region" description="Pro residues" evidence="1">
    <location>
        <begin position="259"/>
        <end position="270"/>
    </location>
</feature>
<dbReference type="RefSeq" id="XP_005793299.1">
    <property type="nucleotide sequence ID" value="XM_005793242.1"/>
</dbReference>
<protein>
    <recommendedName>
        <fullName evidence="2">SCP2 domain-containing protein</fullName>
    </recommendedName>
</protein>
<proteinExistence type="predicted"/>
<dbReference type="PaxDb" id="2903-EOD40870"/>
<dbReference type="Proteomes" id="UP000013827">
    <property type="component" value="Unassembled WGS sequence"/>
</dbReference>
<name>A0A0D3KYN5_EMIH1</name>
<evidence type="ECO:0000256" key="1">
    <source>
        <dbReference type="SAM" id="MobiDB-lite"/>
    </source>
</evidence>
<sequence length="292" mass="28372">MAASASEAFDAIGKAMQADATLASKVGGVLQFELGSVSWTVSCTGEGSVAEGRASAPDATITMSEPDFLKLYAGTLNGTTAYMSGKMKIKGNIGLAQKLAGLTAAARKRGAAAAATPSGGGAPAAAAAAATPSGGGAPAAAGAGAAAGAAGRAGDAIVGTPPGFESDAVFARMAANLRTQPRLPAKVEGSFGFTVTGGPGGAVAEWWVVARSDAAPRVAVGKPATKPDCLVTISDAHLVALAAGKLNGSALPEHAKSPPRAPPAATPRPPEATSRTALTLAWPTNSVSFLAG</sequence>
<feature type="region of interest" description="Disordered" evidence="1">
    <location>
        <begin position="250"/>
        <end position="274"/>
    </location>
</feature>
<dbReference type="EnsemblProtists" id="EOD40870">
    <property type="protein sequence ID" value="EOD40870"/>
    <property type="gene ID" value="EMIHUDRAFT_360776"/>
</dbReference>